<dbReference type="PANTHER" id="PTHR19143:SF433">
    <property type="entry name" value="FICOLIN-2"/>
    <property type="match status" value="1"/>
</dbReference>
<evidence type="ECO:0000256" key="12">
    <source>
        <dbReference type="ARBA" id="ARBA00023180"/>
    </source>
</evidence>
<dbReference type="FunFam" id="3.90.215.10:FF:000001">
    <property type="entry name" value="Tenascin isoform 1"/>
    <property type="match status" value="1"/>
</dbReference>
<keyword evidence="6" id="KW-0430">Lectin</keyword>
<feature type="compositionally biased region" description="Low complexity" evidence="13">
    <location>
        <begin position="68"/>
        <end position="82"/>
    </location>
</feature>
<dbReference type="Proteomes" id="UP000694380">
    <property type="component" value="Chromosome 3"/>
</dbReference>
<keyword evidence="7" id="KW-0677">Repeat</keyword>
<feature type="domain" description="Fibrinogen C-terminal" evidence="15">
    <location>
        <begin position="123"/>
        <end position="325"/>
    </location>
</feature>
<dbReference type="InterPro" id="IPR050373">
    <property type="entry name" value="Fibrinogen_C-term_domain"/>
</dbReference>
<organism evidence="16 17">
    <name type="scientific">Chrysemys picta bellii</name>
    <name type="common">Western painted turtle</name>
    <name type="synonym">Emys bellii</name>
    <dbReference type="NCBI Taxonomy" id="8478"/>
    <lineage>
        <taxon>Eukaryota</taxon>
        <taxon>Metazoa</taxon>
        <taxon>Chordata</taxon>
        <taxon>Craniata</taxon>
        <taxon>Vertebrata</taxon>
        <taxon>Euteleostomi</taxon>
        <taxon>Archelosauria</taxon>
        <taxon>Testudinata</taxon>
        <taxon>Testudines</taxon>
        <taxon>Cryptodira</taxon>
        <taxon>Durocryptodira</taxon>
        <taxon>Testudinoidea</taxon>
        <taxon>Emydidae</taxon>
        <taxon>Chrysemys</taxon>
    </lineage>
</organism>
<feature type="compositionally biased region" description="Low complexity" evidence="13">
    <location>
        <begin position="45"/>
        <end position="58"/>
    </location>
</feature>
<evidence type="ECO:0000313" key="17">
    <source>
        <dbReference type="Proteomes" id="UP000694380"/>
    </source>
</evidence>
<dbReference type="InterPro" id="IPR020837">
    <property type="entry name" value="Fibrinogen_CS"/>
</dbReference>
<evidence type="ECO:0000256" key="11">
    <source>
        <dbReference type="ARBA" id="ARBA00023157"/>
    </source>
</evidence>
<dbReference type="GO" id="GO:0030246">
    <property type="term" value="F:carbohydrate binding"/>
    <property type="evidence" value="ECO:0007669"/>
    <property type="project" value="UniProtKB-KW"/>
</dbReference>
<keyword evidence="4" id="KW-0479">Metal-binding</keyword>
<dbReference type="SMART" id="SM00186">
    <property type="entry name" value="FBG"/>
    <property type="match status" value="1"/>
</dbReference>
<reference evidence="16" key="1">
    <citation type="journal article" date="2015" name="Genome Biol. Evol.">
        <title>Physical Mapping and Refinement of the Painted Turtle Genome (Chrysemys picta) Inform Amniote Genome Evolution and Challenge Turtle-Bird Chromosomal Conservation.</title>
        <authorList>
            <person name="Badenhorst D."/>
            <person name="Hillier L.W."/>
            <person name="Literman R."/>
            <person name="Montiel E.E."/>
            <person name="Radhakrishnan S."/>
            <person name="Shen Y."/>
            <person name="Minx P."/>
            <person name="Janes D.E."/>
            <person name="Warren W.C."/>
            <person name="Edwards S.V."/>
            <person name="Valenzuela N."/>
        </authorList>
    </citation>
    <scope>NUCLEOTIDE SEQUENCE [LARGE SCALE GENOMIC DNA]</scope>
</reference>
<evidence type="ECO:0000256" key="7">
    <source>
        <dbReference type="ARBA" id="ARBA00022737"/>
    </source>
</evidence>
<dbReference type="PROSITE" id="PS51406">
    <property type="entry name" value="FIBRINOGEN_C_2"/>
    <property type="match status" value="1"/>
</dbReference>
<reference evidence="16" key="3">
    <citation type="submission" date="2025-09" db="UniProtKB">
        <authorList>
            <consortium name="Ensembl"/>
        </authorList>
    </citation>
    <scope>IDENTIFICATION</scope>
</reference>
<dbReference type="Pfam" id="PF00147">
    <property type="entry name" value="Fibrinogen_C"/>
    <property type="match status" value="1"/>
</dbReference>
<keyword evidence="3" id="KW-0399">Innate immunity</keyword>
<feature type="compositionally biased region" description="Basic and acidic residues" evidence="13">
    <location>
        <begin position="105"/>
        <end position="116"/>
    </location>
</feature>
<keyword evidence="17" id="KW-1185">Reference proteome</keyword>
<protein>
    <recommendedName>
        <fullName evidence="15">Fibrinogen C-terminal domain-containing protein</fullName>
    </recommendedName>
</protein>
<dbReference type="GeneTree" id="ENSGT00940000163282"/>
<evidence type="ECO:0000256" key="9">
    <source>
        <dbReference type="ARBA" id="ARBA00022859"/>
    </source>
</evidence>
<dbReference type="GO" id="GO:0003823">
    <property type="term" value="F:antigen binding"/>
    <property type="evidence" value="ECO:0007669"/>
    <property type="project" value="TreeGrafter"/>
</dbReference>
<comment type="subcellular location">
    <subcellularLocation>
        <location evidence="1">Secreted</location>
    </subcellularLocation>
</comment>
<dbReference type="NCBIfam" id="NF040941">
    <property type="entry name" value="GGGWT_bact"/>
    <property type="match status" value="1"/>
</dbReference>
<dbReference type="InterPro" id="IPR036056">
    <property type="entry name" value="Fibrinogen-like_C"/>
</dbReference>
<keyword evidence="2" id="KW-0964">Secreted</keyword>
<dbReference type="GO" id="GO:0005615">
    <property type="term" value="C:extracellular space"/>
    <property type="evidence" value="ECO:0007669"/>
    <property type="project" value="TreeGrafter"/>
</dbReference>
<evidence type="ECO:0000256" key="10">
    <source>
        <dbReference type="ARBA" id="ARBA00023119"/>
    </source>
</evidence>
<dbReference type="AlphaFoldDB" id="A0A8C3IPT2"/>
<evidence type="ECO:0000256" key="3">
    <source>
        <dbReference type="ARBA" id="ARBA00022588"/>
    </source>
</evidence>
<evidence type="ECO:0000259" key="15">
    <source>
        <dbReference type="PROSITE" id="PS51406"/>
    </source>
</evidence>
<dbReference type="InterPro" id="IPR002181">
    <property type="entry name" value="Fibrinogen_a/b/g_C_dom"/>
</dbReference>
<sequence length="374" mass="40780">MGRAAQQTLLALFCLAAAVCKAEDEAQTEVNSKCCGIPGPRGLPGFPGLSGRPGLPGARGPPGEKGQPGFPGAPGLMGMPGRPGMPGAPGEPGMPGPRGPPGARGTKDDPGSSGLKEEELADLLCKKGPRSCKELLARGNTLSGWYTVYSSACTAMTVLCDMATDGGGWTVFQRRVDGSEDFFRDWDSYKRGFGNQQMEFWLGNDNIHLLTSQGNNELRIDLVDFETEKYFAKYKSFQILGESENYKLLLGDFLNGTAGDALTYHRDMMFSTKDRNNGLNSVNCAVSHEGAWWFKDCLQSNLNGRYLPGEHKTPHHGVFWSTGKGVLCSLGKYLPFRLDCRQSLNHQAPSWDTAQLTEFRPLLRSLVENIMSLW</sequence>
<dbReference type="PROSITE" id="PS00514">
    <property type="entry name" value="FIBRINOGEN_C_1"/>
    <property type="match status" value="1"/>
</dbReference>
<reference evidence="16" key="2">
    <citation type="submission" date="2025-08" db="UniProtKB">
        <authorList>
            <consortium name="Ensembl"/>
        </authorList>
    </citation>
    <scope>IDENTIFICATION</scope>
</reference>
<keyword evidence="5 14" id="KW-0732">Signal</keyword>
<evidence type="ECO:0000256" key="2">
    <source>
        <dbReference type="ARBA" id="ARBA00022525"/>
    </source>
</evidence>
<dbReference type="SUPFAM" id="SSF56496">
    <property type="entry name" value="Fibrinogen C-terminal domain-like"/>
    <property type="match status" value="1"/>
</dbReference>
<dbReference type="Gene3D" id="4.10.530.10">
    <property type="entry name" value="Gamma-fibrinogen Carboxyl Terminal Fragment, domain 2"/>
    <property type="match status" value="1"/>
</dbReference>
<keyword evidence="12" id="KW-0325">Glycoprotein</keyword>
<dbReference type="GO" id="GO:0001867">
    <property type="term" value="P:complement activation, lectin pathway"/>
    <property type="evidence" value="ECO:0007669"/>
    <property type="project" value="TreeGrafter"/>
</dbReference>
<dbReference type="Pfam" id="PF01391">
    <property type="entry name" value="Collagen"/>
    <property type="match status" value="1"/>
</dbReference>
<evidence type="ECO:0000256" key="1">
    <source>
        <dbReference type="ARBA" id="ARBA00004613"/>
    </source>
</evidence>
<dbReference type="InterPro" id="IPR008160">
    <property type="entry name" value="Collagen"/>
</dbReference>
<dbReference type="GO" id="GO:0097367">
    <property type="term" value="F:carbohydrate derivative binding"/>
    <property type="evidence" value="ECO:0007669"/>
    <property type="project" value="TreeGrafter"/>
</dbReference>
<evidence type="ECO:0000256" key="13">
    <source>
        <dbReference type="SAM" id="MobiDB-lite"/>
    </source>
</evidence>
<proteinExistence type="predicted"/>
<dbReference type="GO" id="GO:0046872">
    <property type="term" value="F:metal ion binding"/>
    <property type="evidence" value="ECO:0007669"/>
    <property type="project" value="UniProtKB-KW"/>
</dbReference>
<dbReference type="GO" id="GO:0005581">
    <property type="term" value="C:collagen trimer"/>
    <property type="evidence" value="ECO:0007669"/>
    <property type="project" value="UniProtKB-KW"/>
</dbReference>
<keyword evidence="11" id="KW-1015">Disulfide bond</keyword>
<keyword evidence="8" id="KW-0106">Calcium</keyword>
<dbReference type="Ensembl" id="ENSCPBT00000042506.1">
    <property type="protein sequence ID" value="ENSCPBP00000036235.1"/>
    <property type="gene ID" value="ENSCPBG00000025181.1"/>
</dbReference>
<feature type="chain" id="PRO_5034595210" description="Fibrinogen C-terminal domain-containing protein" evidence="14">
    <location>
        <begin position="23"/>
        <end position="374"/>
    </location>
</feature>
<keyword evidence="9" id="KW-0391">Immunity</keyword>
<accession>A0A8C3IPT2</accession>
<dbReference type="GO" id="GO:0005102">
    <property type="term" value="F:signaling receptor binding"/>
    <property type="evidence" value="ECO:0007669"/>
    <property type="project" value="TreeGrafter"/>
</dbReference>
<dbReference type="OMA" id="HSSHCAT"/>
<name>A0A8C3IPT2_CHRPI</name>
<dbReference type="CDD" id="cd00087">
    <property type="entry name" value="FReD"/>
    <property type="match status" value="1"/>
</dbReference>
<feature type="signal peptide" evidence="14">
    <location>
        <begin position="1"/>
        <end position="22"/>
    </location>
</feature>
<evidence type="ECO:0000256" key="14">
    <source>
        <dbReference type="SAM" id="SignalP"/>
    </source>
</evidence>
<dbReference type="PANTHER" id="PTHR19143">
    <property type="entry name" value="FIBRINOGEN/TENASCIN/ANGIOPOEITIN"/>
    <property type="match status" value="1"/>
</dbReference>
<evidence type="ECO:0000256" key="8">
    <source>
        <dbReference type="ARBA" id="ARBA00022837"/>
    </source>
</evidence>
<dbReference type="InterPro" id="IPR014716">
    <property type="entry name" value="Fibrinogen_a/b/g_C_1"/>
</dbReference>
<keyword evidence="10" id="KW-0176">Collagen</keyword>
<evidence type="ECO:0000256" key="4">
    <source>
        <dbReference type="ARBA" id="ARBA00022723"/>
    </source>
</evidence>
<feature type="region of interest" description="Disordered" evidence="13">
    <location>
        <begin position="45"/>
        <end position="116"/>
    </location>
</feature>
<dbReference type="Gene3D" id="3.90.215.10">
    <property type="entry name" value="Gamma Fibrinogen, chain A, domain 1"/>
    <property type="match status" value="1"/>
</dbReference>
<evidence type="ECO:0000256" key="5">
    <source>
        <dbReference type="ARBA" id="ARBA00022729"/>
    </source>
</evidence>
<evidence type="ECO:0000256" key="6">
    <source>
        <dbReference type="ARBA" id="ARBA00022734"/>
    </source>
</evidence>
<evidence type="ECO:0000313" key="16">
    <source>
        <dbReference type="Ensembl" id="ENSCPBP00000036235.1"/>
    </source>
</evidence>